<dbReference type="PANTHER" id="PTHR35395">
    <property type="entry name" value="DUF6536 DOMAIN-CONTAINING PROTEIN"/>
    <property type="match status" value="1"/>
</dbReference>
<reference evidence="4" key="1">
    <citation type="submission" date="2022-06" db="EMBL/GenBank/DDBJ databases">
        <title>Complete genome sequences of two strains of the flax pathogen Septoria linicola.</title>
        <authorList>
            <person name="Lapalu N."/>
            <person name="Simon A."/>
            <person name="Demenou B."/>
            <person name="Paumier D."/>
            <person name="Guillot M.-P."/>
            <person name="Gout L."/>
            <person name="Valade R."/>
        </authorList>
    </citation>
    <scope>NUCLEOTIDE SEQUENCE</scope>
    <source>
        <strain evidence="4">SE15195</strain>
    </source>
</reference>
<keyword evidence="2" id="KW-0812">Transmembrane</keyword>
<keyword evidence="2" id="KW-1133">Transmembrane helix</keyword>
<dbReference type="Pfam" id="PF20163">
    <property type="entry name" value="DUF6536"/>
    <property type="match status" value="1"/>
</dbReference>
<feature type="region of interest" description="Disordered" evidence="1">
    <location>
        <begin position="1"/>
        <end position="31"/>
    </location>
</feature>
<feature type="transmembrane region" description="Helical" evidence="2">
    <location>
        <begin position="351"/>
        <end position="375"/>
    </location>
</feature>
<feature type="transmembrane region" description="Helical" evidence="2">
    <location>
        <begin position="189"/>
        <end position="206"/>
    </location>
</feature>
<protein>
    <recommendedName>
        <fullName evidence="3">DUF6536 domain-containing protein</fullName>
    </recommendedName>
</protein>
<dbReference type="InterPro" id="IPR046623">
    <property type="entry name" value="DUF6536"/>
</dbReference>
<evidence type="ECO:0000256" key="2">
    <source>
        <dbReference type="SAM" id="Phobius"/>
    </source>
</evidence>
<dbReference type="Proteomes" id="UP001056384">
    <property type="component" value="Chromosome 1"/>
</dbReference>
<gene>
    <name evidence="4" type="ORF">Slin15195_G007350</name>
</gene>
<organism evidence="4 5">
    <name type="scientific">Septoria linicola</name>
    <dbReference type="NCBI Taxonomy" id="215465"/>
    <lineage>
        <taxon>Eukaryota</taxon>
        <taxon>Fungi</taxon>
        <taxon>Dikarya</taxon>
        <taxon>Ascomycota</taxon>
        <taxon>Pezizomycotina</taxon>
        <taxon>Dothideomycetes</taxon>
        <taxon>Dothideomycetidae</taxon>
        <taxon>Mycosphaerellales</taxon>
        <taxon>Mycosphaerellaceae</taxon>
        <taxon>Septoria</taxon>
    </lineage>
</organism>
<proteinExistence type="predicted"/>
<sequence>MDMEDLRVPKAQSSPERMKDTGDGGDEEREVHTSFNLRQRVRSIAQNVVDMVQGIRYRHTGEPQGVSVREKRDRWSGWRFGVRACGWTSSAVLSANVILTVVLAAKFGSTSGIGTAYYGDCSVANSLNTWLHILINVLSSVLLSASNYTMQVLAAPTRQEIDKAHSKGDWLDTGTPSLRNMLRIRWPRVVSWIVLGLSSVPIHLLYNSAIFKTIESNEYLMAVVTPDWMKNGGNLSINVPWSGSPGDQAAGTDLSAASQGTPSAWDVLMPYNMDYLLGVQRLFAENHENTTMFTRMDNADCISAYSSTFQEAARKCDTKKVGENADNWAINGKRIDYCLSQDMPPRCELQFSVSILAAVIACNVFKTVAMFLTLYAQKGMPIVTVGDAVAAFLEEPDPCTAGRCLASRVDLLGLKQEHSAESMPKVFSATDRSVWLASAASGKRWAITFGLTILWMSISAFLLSMATRTLGSTGVSPYALGFGAIDSRALIDLGLPSAGTSGLISAILLANLPQAIVSCLYLLYNGLLTVSTPPSRRPDETFERSETVLTSGRRHKCLFSAQEWSNYAHTRKSLRVSSPCGQQRGTYYLQLPLRYSVPLIAISVVLHWFISQAIFLARVNVFDNGEASVDDISQVGYSCAPILGSILIGAALLLGALAAGFTRFRTDMPVAGSCSLAISAACHAPNSDQDAAYLPVMWGETVVQESVAEGIGH</sequence>
<dbReference type="EMBL" id="CP099418">
    <property type="protein sequence ID" value="USW47416.1"/>
    <property type="molecule type" value="Genomic_DNA"/>
</dbReference>
<feature type="transmembrane region" description="Helical" evidence="2">
    <location>
        <begin position="80"/>
        <end position="107"/>
    </location>
</feature>
<name>A0A9Q9ED56_9PEZI</name>
<feature type="transmembrane region" description="Helical" evidence="2">
    <location>
        <begin position="593"/>
        <end position="615"/>
    </location>
</feature>
<feature type="transmembrane region" description="Helical" evidence="2">
    <location>
        <begin position="503"/>
        <end position="524"/>
    </location>
</feature>
<feature type="transmembrane region" description="Helical" evidence="2">
    <location>
        <begin position="127"/>
        <end position="148"/>
    </location>
</feature>
<keyword evidence="2" id="KW-0472">Membrane</keyword>
<dbReference type="OrthoDB" id="5429634at2759"/>
<feature type="transmembrane region" description="Helical" evidence="2">
    <location>
        <begin position="635"/>
        <end position="659"/>
    </location>
</feature>
<evidence type="ECO:0000256" key="1">
    <source>
        <dbReference type="SAM" id="MobiDB-lite"/>
    </source>
</evidence>
<dbReference type="PANTHER" id="PTHR35395:SF1">
    <property type="entry name" value="DUF6536 DOMAIN-CONTAINING PROTEIN"/>
    <property type="match status" value="1"/>
</dbReference>
<dbReference type="AlphaFoldDB" id="A0A9Q9ED56"/>
<evidence type="ECO:0000259" key="3">
    <source>
        <dbReference type="Pfam" id="PF20163"/>
    </source>
</evidence>
<feature type="transmembrane region" description="Helical" evidence="2">
    <location>
        <begin position="445"/>
        <end position="466"/>
    </location>
</feature>
<feature type="domain" description="DUF6536" evidence="3">
    <location>
        <begin position="78"/>
        <end position="229"/>
    </location>
</feature>
<accession>A0A9Q9ED56</accession>
<keyword evidence="5" id="KW-1185">Reference proteome</keyword>
<evidence type="ECO:0000313" key="4">
    <source>
        <dbReference type="EMBL" id="USW47416.1"/>
    </source>
</evidence>
<evidence type="ECO:0000313" key="5">
    <source>
        <dbReference type="Proteomes" id="UP001056384"/>
    </source>
</evidence>